<dbReference type="Gene3D" id="3.60.21.10">
    <property type="match status" value="1"/>
</dbReference>
<organism evidence="1 2">
    <name type="scientific">Faecalibaculum rodentium</name>
    <dbReference type="NCBI Taxonomy" id="1702221"/>
    <lineage>
        <taxon>Bacteria</taxon>
        <taxon>Bacillati</taxon>
        <taxon>Bacillota</taxon>
        <taxon>Erysipelotrichia</taxon>
        <taxon>Erysipelotrichales</taxon>
        <taxon>Erysipelotrichaceae</taxon>
        <taxon>Faecalibaculum</taxon>
    </lineage>
</organism>
<dbReference type="PATRIC" id="fig|1702221.3.peg.1669"/>
<evidence type="ECO:0000313" key="1">
    <source>
        <dbReference type="EMBL" id="AMK54847.1"/>
    </source>
</evidence>
<dbReference type="EMBL" id="CP011391">
    <property type="protein sequence ID" value="AMK54847.1"/>
    <property type="molecule type" value="Genomic_DNA"/>
</dbReference>
<dbReference type="GeneID" id="78478372"/>
<dbReference type="InterPro" id="IPR029052">
    <property type="entry name" value="Metallo-depent_PP-like"/>
</dbReference>
<name>A0A140DW20_9FIRM</name>
<reference evidence="1 2" key="1">
    <citation type="journal article" date="2016" name="Gut Pathog.">
        <title>Whole genome sequencing of "Faecalibaculum rodentium" ALO17, isolated from C57BL/6J laboratory mouse feces.</title>
        <authorList>
            <person name="Lim S."/>
            <person name="Chang D.H."/>
            <person name="Ahn S."/>
            <person name="Kim B.C."/>
        </authorList>
    </citation>
    <scope>NUCLEOTIDE SEQUENCE [LARGE SCALE GENOMIC DNA]</scope>
    <source>
        <strain evidence="1 2">Alo17</strain>
    </source>
</reference>
<protein>
    <submittedName>
        <fullName evidence="1">Uncharacterized protein</fullName>
    </submittedName>
</protein>
<dbReference type="KEGG" id="fro:AALO17_17130"/>
<dbReference type="STRING" id="1702221.AALO17_17130"/>
<evidence type="ECO:0000313" key="2">
    <source>
        <dbReference type="Proteomes" id="UP000069771"/>
    </source>
</evidence>
<dbReference type="RefSeq" id="WP_067557772.1">
    <property type="nucleotide sequence ID" value="NZ_CAMNXC010000034.1"/>
</dbReference>
<dbReference type="AlphaFoldDB" id="A0A140DW20"/>
<gene>
    <name evidence="1" type="ORF">AALO17_17130</name>
</gene>
<accession>A0A140DW20</accession>
<dbReference type="Proteomes" id="UP000069771">
    <property type="component" value="Chromosome"/>
</dbReference>
<dbReference type="SUPFAM" id="SSF56300">
    <property type="entry name" value="Metallo-dependent phosphatases"/>
    <property type="match status" value="1"/>
</dbReference>
<proteinExistence type="predicted"/>
<keyword evidence="2" id="KW-1185">Reference proteome</keyword>
<dbReference type="OrthoDB" id="9787800at2"/>
<sequence length="259" mass="30598">MIYITGDIHREQDIHKINPREFEAGNHLTPDDYVIICGDFGCIWDGGSGDRFWLNWLESLPWNTLFIDGNHENFDVLNTYPIVDYKGGKARQIRSNIFHLLRGEVYDIGGRSFFTFGGAFSHDVQYRTEHLNWWQDELPTKEECENGYRNLNACNWKVDYVLTHDVYESHPMAGKYEKSMDHYDASRQDIQKYLDDIVDRLDYRTWFTGHYHGDWIHTKNNRPCVTLFERVVLLEDLENELKTIGEVQPPKPQKTDEEL</sequence>